<dbReference type="Gene3D" id="3.10.450.40">
    <property type="match status" value="1"/>
</dbReference>
<sequence length="111" mass="12515">MITKILTPFPLALALFVALSVMPPMGAQADDDDDAVEHEEARRALEQGLVRPLEQIIVEARKHVEGDLIEVELERENGRYIYELEFIQPSGQIIELQLDAKTMAIVEDDDD</sequence>
<evidence type="ECO:0000256" key="1">
    <source>
        <dbReference type="SAM" id="SignalP"/>
    </source>
</evidence>
<accession>A0ABQ5ZI08</accession>
<gene>
    <name evidence="3" type="ORF">GCM10007923_26020</name>
</gene>
<evidence type="ECO:0000313" key="4">
    <source>
        <dbReference type="Proteomes" id="UP001156702"/>
    </source>
</evidence>
<dbReference type="Proteomes" id="UP001156702">
    <property type="component" value="Unassembled WGS sequence"/>
</dbReference>
<organism evidence="3 4">
    <name type="scientific">Shinella yambaruensis</name>
    <dbReference type="NCBI Taxonomy" id="415996"/>
    <lineage>
        <taxon>Bacteria</taxon>
        <taxon>Pseudomonadati</taxon>
        <taxon>Pseudomonadota</taxon>
        <taxon>Alphaproteobacteria</taxon>
        <taxon>Hyphomicrobiales</taxon>
        <taxon>Rhizobiaceae</taxon>
        <taxon>Shinella</taxon>
    </lineage>
</organism>
<keyword evidence="1" id="KW-0732">Signal</keyword>
<reference evidence="4" key="1">
    <citation type="journal article" date="2019" name="Int. J. Syst. Evol. Microbiol.">
        <title>The Global Catalogue of Microorganisms (GCM) 10K type strain sequencing project: providing services to taxonomists for standard genome sequencing and annotation.</title>
        <authorList>
            <consortium name="The Broad Institute Genomics Platform"/>
            <consortium name="The Broad Institute Genome Sequencing Center for Infectious Disease"/>
            <person name="Wu L."/>
            <person name="Ma J."/>
        </authorList>
    </citation>
    <scope>NUCLEOTIDE SEQUENCE [LARGE SCALE GENOMIC DNA]</scope>
    <source>
        <strain evidence="4">NBRC 102122</strain>
    </source>
</reference>
<feature type="signal peptide" evidence="1">
    <location>
        <begin position="1"/>
        <end position="29"/>
    </location>
</feature>
<dbReference type="RefSeq" id="WP_244768281.1">
    <property type="nucleotide sequence ID" value="NZ_BSOP01000018.1"/>
</dbReference>
<dbReference type="Pfam" id="PF03413">
    <property type="entry name" value="PepSY"/>
    <property type="match status" value="1"/>
</dbReference>
<name>A0ABQ5ZI08_9HYPH</name>
<dbReference type="InterPro" id="IPR025711">
    <property type="entry name" value="PepSY"/>
</dbReference>
<dbReference type="EMBL" id="BSOP01000018">
    <property type="protein sequence ID" value="GLR51394.1"/>
    <property type="molecule type" value="Genomic_DNA"/>
</dbReference>
<evidence type="ECO:0000313" key="3">
    <source>
        <dbReference type="EMBL" id="GLR51394.1"/>
    </source>
</evidence>
<protein>
    <recommendedName>
        <fullName evidence="2">PepSY domain-containing protein</fullName>
    </recommendedName>
</protein>
<feature type="chain" id="PRO_5045791847" description="PepSY domain-containing protein" evidence="1">
    <location>
        <begin position="30"/>
        <end position="111"/>
    </location>
</feature>
<comment type="caution">
    <text evidence="3">The sequence shown here is derived from an EMBL/GenBank/DDBJ whole genome shotgun (WGS) entry which is preliminary data.</text>
</comment>
<proteinExistence type="predicted"/>
<feature type="domain" description="PepSY" evidence="2">
    <location>
        <begin position="52"/>
        <end position="102"/>
    </location>
</feature>
<keyword evidence="4" id="KW-1185">Reference proteome</keyword>
<evidence type="ECO:0000259" key="2">
    <source>
        <dbReference type="Pfam" id="PF03413"/>
    </source>
</evidence>